<feature type="domain" description="Maestro/Maestro-like HEAT-repeats" evidence="6">
    <location>
        <begin position="1497"/>
        <end position="1773"/>
    </location>
</feature>
<feature type="domain" description="Maestro-like HEAT-repeats" evidence="3">
    <location>
        <begin position="1053"/>
        <end position="1290"/>
    </location>
</feature>
<feature type="domain" description="MROH2B-like N-terminal HEAT-repeats" evidence="5">
    <location>
        <begin position="36"/>
        <end position="276"/>
    </location>
</feature>
<dbReference type="SUPFAM" id="SSF48371">
    <property type="entry name" value="ARM repeat"/>
    <property type="match status" value="2"/>
</dbReference>
<feature type="region of interest" description="Disordered" evidence="2">
    <location>
        <begin position="214"/>
        <end position="237"/>
    </location>
</feature>
<dbReference type="Proteomes" id="UP000494206">
    <property type="component" value="Unassembled WGS sequence"/>
</dbReference>
<feature type="compositionally biased region" description="Polar residues" evidence="2">
    <location>
        <begin position="222"/>
        <end position="237"/>
    </location>
</feature>
<dbReference type="Pfam" id="PF23221">
    <property type="entry name" value="HEAT_MROH2B_1st"/>
    <property type="match status" value="1"/>
</dbReference>
<keyword evidence="1" id="KW-0677">Repeat</keyword>
<evidence type="ECO:0000256" key="1">
    <source>
        <dbReference type="ARBA" id="ARBA00022737"/>
    </source>
</evidence>
<feature type="domain" description="MROH2B-like HEAT-repeats" evidence="4">
    <location>
        <begin position="283"/>
        <end position="930"/>
    </location>
</feature>
<evidence type="ECO:0000259" key="6">
    <source>
        <dbReference type="Pfam" id="PF23227"/>
    </source>
</evidence>
<dbReference type="InterPro" id="IPR055406">
    <property type="entry name" value="HEAT_Maestro"/>
</dbReference>
<dbReference type="GO" id="GO:0005737">
    <property type="term" value="C:cytoplasm"/>
    <property type="evidence" value="ECO:0007669"/>
    <property type="project" value="TreeGrafter"/>
</dbReference>
<dbReference type="InterPro" id="IPR011989">
    <property type="entry name" value="ARM-like"/>
</dbReference>
<name>A0A8S1F6P9_9PELO</name>
<evidence type="ECO:0000259" key="3">
    <source>
        <dbReference type="Pfam" id="PF21047"/>
    </source>
</evidence>
<dbReference type="InterPro" id="IPR055408">
    <property type="entry name" value="HEAT_MROH2B-like"/>
</dbReference>
<dbReference type="OrthoDB" id="1884734at2759"/>
<evidence type="ECO:0000256" key="2">
    <source>
        <dbReference type="SAM" id="MobiDB-lite"/>
    </source>
</evidence>
<dbReference type="InterPro" id="IPR045206">
    <property type="entry name" value="Maestro_heat-like_prot"/>
</dbReference>
<dbReference type="PANTHER" id="PTHR23120">
    <property type="entry name" value="MAESTRO-RELATED HEAT DOMAIN-CONTAINING"/>
    <property type="match status" value="1"/>
</dbReference>
<gene>
    <name evidence="7" type="ORF">CBOVIS_LOCUS10314</name>
</gene>
<dbReference type="Pfam" id="PF23227">
    <property type="entry name" value="HEAT_MROH2B_C"/>
    <property type="match status" value="1"/>
</dbReference>
<dbReference type="Pfam" id="PF21047">
    <property type="entry name" value="HEAT_Maestro"/>
    <property type="match status" value="1"/>
</dbReference>
<proteinExistence type="predicted"/>
<dbReference type="PANTHER" id="PTHR23120:SF0">
    <property type="entry name" value="MAESTRO HEAT-LIKE REPEAT FAMILY MEMBER 1"/>
    <property type="match status" value="1"/>
</dbReference>
<reference evidence="7 8" key="1">
    <citation type="submission" date="2020-04" db="EMBL/GenBank/DDBJ databases">
        <authorList>
            <person name="Laetsch R D."/>
            <person name="Stevens L."/>
            <person name="Kumar S."/>
            <person name="Blaxter L. M."/>
        </authorList>
    </citation>
    <scope>NUCLEOTIDE SEQUENCE [LARGE SCALE GENOMIC DNA]</scope>
</reference>
<sequence length="1776" mass="197138">MSHQVSSLQDLLISLLDTASTYHSNDTIRNEVAESLKTISAHQPNVLLTACHFYLIQNPKLAASCRSFVLKCMARCVESSESVAKLDEQLALLVINLATQEMNMTKDADTEWAEAAKEVLVTLAKSPRFANHVIDAILQKFPPGQHTSPHRYIVLTMATIAEHNPFGLVPFLTDILSRTVPLLQHVRTDPLRCAWARAICSFCEAVRECETERPCEADESVTDPSRPSSAADLSQEMSNRATYADQTEAVYDVVFNWIYSKDARTRGESAECIGELCLMIRQTRLVEDVKKIVTNILPLYRKSYNESHMITQGICRFLEAACVDDTCPLEPYLEDILNALFPNACLDPDDPNITLSVHSIKNHSEAFRCFHVAATRFADRIVYYLLHKMQNVADSQKLGAINVLRHLMNSSGQYMEDKRNLVMMALKKLLAVENTTSIRVKRAIVQLCVALADHAYVDAEGGDYVIAFLVRNLVGPTEQELQARRMELDVAGTNQLKTQSAQALRTIAGTCTCANKLLWPYLLEFICAERYTPVVGDICDCIRILLSREVAEGREIDFRTGFDNVKVAGRHAVFARLFTCLANAPSNGFLARRAREAGGLIRILAAWFHPTLGGVAEKWNERLEPLLDELSLTTVSSPESPPAELRGRKIARWHEACLEWLAMCISAVVQGEWRQEIAAAMGKQLDMYKEMSDEKAFLFRCLGTTLAKITDKKFVTEHLMLMFKSTSHGSPVERQGCSRSVGAVAGAHMDLVIIELENVSKWEHAKKSTGLFGFIKDTMPMRQYPDADMVNLRATLMLCYGYVVMACSLDTVTQRLQQTIIVFLRHYFANTKQETVVREAMLETMRLIAMAVHPSRIGTDWKFEARNELLAYVKDYLSGEAPETLTSSLRLLAAKATAALVQLQPPLADSDVSDICQTLTNHILPMCREKSGLKTLAYDFFDYASSSVLSSIYNAPTTVMTPPSSSSSTTVAEGPNGTPIHHYRHRGVGKVLFIGGLIRNLCMDDDESATIMDATVHQYGLALEQVVRMKPTTQNVTILLKMLQSYYGSQADHERSRAVDSTVLVLRVYYECAEDITLGRAADFGPLSSLLARLSPRLVDSLAHVRLQSLSAIHWALRLAYMHKGHGRDTDQSLFSYTEFVDKYLTTGEGKLDGGTAKRAIKAVAQIIEYRLPQSQMQTYLTAIFEMLTDRQSLVSSAAAQLLTYALTARGSTLVTEAEILVTSLVNKLADDQVCVQTHTDVLAALVAFAAHQQQAVCDVMLKQPLPYSVNINDAWECLSRDKLLFSGVLDYLIELLGTSLDKPYEVIDSGGGVSAKLVNVEPCQYIAAISEVIKNGEPESVIMERLPLIFALFLHFICSVSDTQFPVMQKDGAKSPLIITPELRRSAEKPAGMAVVAIKNLLTRTRSDTVINDMNQERAWSECLDKESFIHALTVLIRSLVDQRPSWVGPLARTLEEYAANESEPRRLVAVICASALIRRSPNDTGDFNEQLLVKCIRRLEDSLTDPSLRIRKLCVKGLGDLSECASAQVVQRFVSMAVDAAMAGLDDHGDHKDTVAIESILALNKLVARTTNEQLVSILPLVLLKIRPCFEKDSAPLRAASFSLFGELGERVGENSKEFQDHLHTNIVTMLLHLNDDSEEVRNACALSIHRLHSLLNSSNVSICADRELIDGKCPTSYNGFIRQFAMILANSFPDHVNQYALSTHNYFKSPSARIRCNAALLTGCLLDGLSPQLRATISKDLIFTGLAALLKDPEDAGVRIAATRAIANLHDFH</sequence>
<accession>A0A8S1F6P9</accession>
<evidence type="ECO:0000259" key="5">
    <source>
        <dbReference type="Pfam" id="PF23221"/>
    </source>
</evidence>
<organism evidence="7 8">
    <name type="scientific">Caenorhabditis bovis</name>
    <dbReference type="NCBI Taxonomy" id="2654633"/>
    <lineage>
        <taxon>Eukaryota</taxon>
        <taxon>Metazoa</taxon>
        <taxon>Ecdysozoa</taxon>
        <taxon>Nematoda</taxon>
        <taxon>Chromadorea</taxon>
        <taxon>Rhabditida</taxon>
        <taxon>Rhabditina</taxon>
        <taxon>Rhabditomorpha</taxon>
        <taxon>Rhabditoidea</taxon>
        <taxon>Rhabditidae</taxon>
        <taxon>Peloderinae</taxon>
        <taxon>Caenorhabditis</taxon>
    </lineage>
</organism>
<dbReference type="InterPro" id="IPR016024">
    <property type="entry name" value="ARM-type_fold"/>
</dbReference>
<evidence type="ECO:0000313" key="8">
    <source>
        <dbReference type="Proteomes" id="UP000494206"/>
    </source>
</evidence>
<dbReference type="InterPro" id="IPR056282">
    <property type="entry name" value="MROH2B-like_N_HEAT"/>
</dbReference>
<protein>
    <recommendedName>
        <fullName evidence="9">HEAT repeat protein</fullName>
    </recommendedName>
</protein>
<evidence type="ECO:0000259" key="4">
    <source>
        <dbReference type="Pfam" id="PF23210"/>
    </source>
</evidence>
<dbReference type="InterPro" id="IPR048465">
    <property type="entry name" value="Maestro-like_HEAT"/>
</dbReference>
<keyword evidence="8" id="KW-1185">Reference proteome</keyword>
<dbReference type="Gene3D" id="1.25.10.10">
    <property type="entry name" value="Leucine-rich Repeat Variant"/>
    <property type="match status" value="4"/>
</dbReference>
<evidence type="ECO:0008006" key="9">
    <source>
        <dbReference type="Google" id="ProtNLM"/>
    </source>
</evidence>
<comment type="caution">
    <text evidence="7">The sequence shown here is derived from an EMBL/GenBank/DDBJ whole genome shotgun (WGS) entry which is preliminary data.</text>
</comment>
<dbReference type="Pfam" id="PF23210">
    <property type="entry name" value="HEAT_Maestro_2"/>
    <property type="match status" value="1"/>
</dbReference>
<dbReference type="EMBL" id="CADEPM010000007">
    <property type="protein sequence ID" value="CAB3408543.1"/>
    <property type="molecule type" value="Genomic_DNA"/>
</dbReference>
<evidence type="ECO:0000313" key="7">
    <source>
        <dbReference type="EMBL" id="CAB3408543.1"/>
    </source>
</evidence>